<proteinExistence type="predicted"/>
<protein>
    <submittedName>
        <fullName evidence="1">Uncharacterized protein</fullName>
    </submittedName>
</protein>
<dbReference type="GeneID" id="55609380"/>
<gene>
    <name evidence="1" type="primary">238</name>
    <name evidence="1" type="ORF">SEA_ANNADREAMY_238</name>
</gene>
<reference evidence="1 2" key="1">
    <citation type="submission" date="2018-06" db="EMBL/GenBank/DDBJ databases">
        <authorList>
            <person name="Moussa A."/>
            <person name="Couoh J.M."/>
            <person name="Harbem L."/>
            <person name="Okocha J.C."/>
            <person name="Taylor D."/>
            <person name="Teutsch A.B."/>
            <person name="Smith B.R."/>
            <person name="Suri N."/>
            <person name="Layton S.R."/>
            <person name="Kim T."/>
            <person name="Hughes L.E."/>
            <person name="Garlena R.A."/>
            <person name="Russell D.A."/>
            <person name="Pope W.H."/>
            <person name="Jacobs-Sera D."/>
            <person name="Hatfull G.F."/>
        </authorList>
    </citation>
    <scope>NUCLEOTIDE SEQUENCE [LARGE SCALE GENOMIC DNA]</scope>
</reference>
<dbReference type="RefSeq" id="YP_009839171.1">
    <property type="nucleotide sequence ID" value="NC_048719.1"/>
</dbReference>
<sequence length="94" mass="10980">MAIETVLKDTSDAPWSLAGWTVRYKQVGEFKFHYLLISPKGEEFGHNRWNDRHFRYEGVGTIEELIEILPGLYDTKSCIEQYLAKHGEVKEYSL</sequence>
<organism evidence="1 2">
    <name type="scientific">Streptomyces phage Annadreamy</name>
    <dbReference type="NCBI Taxonomy" id="2250335"/>
    <lineage>
        <taxon>Viruses</taxon>
        <taxon>Duplodnaviria</taxon>
        <taxon>Heunggongvirae</taxon>
        <taxon>Uroviricota</taxon>
        <taxon>Caudoviricetes</taxon>
        <taxon>Stanwilliamsviridae</taxon>
        <taxon>Loccivirinae</taxon>
        <taxon>Annadreamyvirus</taxon>
        <taxon>Annadreamyvirus annadreamy</taxon>
    </lineage>
</organism>
<accession>A0A345GTT0</accession>
<evidence type="ECO:0000313" key="2">
    <source>
        <dbReference type="Proteomes" id="UP000259354"/>
    </source>
</evidence>
<keyword evidence="2" id="KW-1185">Reference proteome</keyword>
<dbReference type="Proteomes" id="UP000259354">
    <property type="component" value="Segment"/>
</dbReference>
<dbReference type="KEGG" id="vg:55609380"/>
<name>A0A345GTT0_9CAUD</name>
<evidence type="ECO:0000313" key="1">
    <source>
        <dbReference type="EMBL" id="AXG66352.1"/>
    </source>
</evidence>
<dbReference type="EMBL" id="MH536811">
    <property type="protein sequence ID" value="AXG66352.1"/>
    <property type="molecule type" value="Genomic_DNA"/>
</dbReference>